<dbReference type="Gene3D" id="1.10.400.10">
    <property type="entry name" value="GI Alpha 1, domain 2-like"/>
    <property type="match status" value="1"/>
</dbReference>
<feature type="region of interest" description="Disordered" evidence="1">
    <location>
        <begin position="1"/>
        <end position="26"/>
    </location>
</feature>
<comment type="caution">
    <text evidence="2">The sequence shown here is derived from an EMBL/GenBank/DDBJ whole genome shotgun (WGS) entry which is preliminary data.</text>
</comment>
<dbReference type="SUPFAM" id="SSF47895">
    <property type="entry name" value="Transducin (alpha subunit), insertion domain"/>
    <property type="match status" value="1"/>
</dbReference>
<name>A0ABQ9TQE4_SAGOE</name>
<evidence type="ECO:0000256" key="1">
    <source>
        <dbReference type="SAM" id="MobiDB-lite"/>
    </source>
</evidence>
<dbReference type="Gene3D" id="3.40.50.300">
    <property type="entry name" value="P-loop containing nucleotide triphosphate hydrolases"/>
    <property type="match status" value="1"/>
</dbReference>
<evidence type="ECO:0000313" key="2">
    <source>
        <dbReference type="EMBL" id="KAK2087003.1"/>
    </source>
</evidence>
<sequence>MVGVAPKCREPWGDGRGDLPGPPRPPLRLPLSSVRLLVKPQAWGSPGSHACPALGHGLPLGGRLWAAPGQGPRLAGVLVLGVSLVLGHFCPPRPQRGTRASRSDRAERLAPDPRVSLRLLQTLLWVAQCTGRTLTVASHPPAGLRAVSPSVLSPHPAASLSAPPCCSYLTDVDRIATSGYLPTQQDVLRVRVPTTGIIEYPFDLENIIFSAEVLAAVEPLRSKAVCACPGCPCGA</sequence>
<feature type="compositionally biased region" description="Basic and acidic residues" evidence="1">
    <location>
        <begin position="7"/>
        <end position="17"/>
    </location>
</feature>
<dbReference type="InterPro" id="IPR027417">
    <property type="entry name" value="P-loop_NTPase"/>
</dbReference>
<gene>
    <name evidence="2" type="ORF">P7K49_032910</name>
</gene>
<proteinExistence type="predicted"/>
<reference evidence="2 3" key="1">
    <citation type="submission" date="2023-05" db="EMBL/GenBank/DDBJ databases">
        <title>B98-5 Cell Line De Novo Hybrid Assembly: An Optical Mapping Approach.</title>
        <authorList>
            <person name="Kananen K."/>
            <person name="Auerbach J.A."/>
            <person name="Kautto E."/>
            <person name="Blachly J.S."/>
        </authorList>
    </citation>
    <scope>NUCLEOTIDE SEQUENCE [LARGE SCALE GENOMIC DNA]</scope>
    <source>
        <strain evidence="2">B95-8</strain>
        <tissue evidence="2">Cell line</tissue>
    </source>
</reference>
<organism evidence="2 3">
    <name type="scientific">Saguinus oedipus</name>
    <name type="common">Cotton-top tamarin</name>
    <name type="synonym">Oedipomidas oedipus</name>
    <dbReference type="NCBI Taxonomy" id="9490"/>
    <lineage>
        <taxon>Eukaryota</taxon>
        <taxon>Metazoa</taxon>
        <taxon>Chordata</taxon>
        <taxon>Craniata</taxon>
        <taxon>Vertebrata</taxon>
        <taxon>Euteleostomi</taxon>
        <taxon>Mammalia</taxon>
        <taxon>Eutheria</taxon>
        <taxon>Euarchontoglires</taxon>
        <taxon>Primates</taxon>
        <taxon>Haplorrhini</taxon>
        <taxon>Platyrrhini</taxon>
        <taxon>Cebidae</taxon>
        <taxon>Callitrichinae</taxon>
        <taxon>Saguinus</taxon>
    </lineage>
</organism>
<accession>A0ABQ9TQE4</accession>
<evidence type="ECO:0000313" key="3">
    <source>
        <dbReference type="Proteomes" id="UP001266305"/>
    </source>
</evidence>
<dbReference type="Proteomes" id="UP001266305">
    <property type="component" value="Unassembled WGS sequence"/>
</dbReference>
<dbReference type="InterPro" id="IPR011025">
    <property type="entry name" value="GproteinA_insert"/>
</dbReference>
<keyword evidence="3" id="KW-1185">Reference proteome</keyword>
<protein>
    <submittedName>
        <fullName evidence="2">Uncharacterized protein</fullName>
    </submittedName>
</protein>
<dbReference type="EMBL" id="JASSZA010000019">
    <property type="protein sequence ID" value="KAK2087003.1"/>
    <property type="molecule type" value="Genomic_DNA"/>
</dbReference>